<keyword evidence="4" id="KW-0281">Fimbrium</keyword>
<dbReference type="SUPFAM" id="SSF49401">
    <property type="entry name" value="Bacterial adhesins"/>
    <property type="match status" value="1"/>
</dbReference>
<dbReference type="Gene3D" id="2.60.40.1090">
    <property type="entry name" value="Fimbrial-type adhesion domain"/>
    <property type="match status" value="1"/>
</dbReference>
<dbReference type="GO" id="GO:0043709">
    <property type="term" value="P:cell adhesion involved in single-species biofilm formation"/>
    <property type="evidence" value="ECO:0007669"/>
    <property type="project" value="TreeGrafter"/>
</dbReference>
<comment type="caution">
    <text evidence="7">The sequence shown here is derived from an EMBL/GenBank/DDBJ whole genome shotgun (WGS) entry which is preliminary data.</text>
</comment>
<evidence type="ECO:0000256" key="4">
    <source>
        <dbReference type="ARBA" id="ARBA00023263"/>
    </source>
</evidence>
<dbReference type="AlphaFoldDB" id="A0AA42TP07"/>
<feature type="chain" id="PRO_5041343523" evidence="5">
    <location>
        <begin position="22"/>
        <end position="357"/>
    </location>
</feature>
<dbReference type="InterPro" id="IPR050263">
    <property type="entry name" value="Bact_Fimbrial_Adh_Pro"/>
</dbReference>
<evidence type="ECO:0000256" key="3">
    <source>
        <dbReference type="ARBA" id="ARBA00022729"/>
    </source>
</evidence>
<dbReference type="PANTHER" id="PTHR33420:SF12">
    <property type="entry name" value="FIMBRIN-LIKE PROTEIN FIMI-RELATED"/>
    <property type="match status" value="1"/>
</dbReference>
<dbReference type="InterPro" id="IPR036937">
    <property type="entry name" value="Adhesion_dom_fimbrial_sf"/>
</dbReference>
<dbReference type="RefSeq" id="WP_280028808.1">
    <property type="nucleotide sequence ID" value="NZ_JAOCAP010000004.1"/>
</dbReference>
<reference evidence="7" key="1">
    <citation type="submission" date="2022-09" db="EMBL/GenBank/DDBJ databases">
        <title>Intensive care unit water sources are persistently colonized with multi-drug resistant bacteria and are the site of extensive horizontal gene transfer of antibiotic resistance genes.</title>
        <authorList>
            <person name="Diorio-Toth L."/>
        </authorList>
    </citation>
    <scope>NUCLEOTIDE SEQUENCE</scope>
    <source>
        <strain evidence="7">GD03936</strain>
    </source>
</reference>
<comment type="similarity">
    <text evidence="2">Belongs to the fimbrial protein family.</text>
</comment>
<dbReference type="PANTHER" id="PTHR33420">
    <property type="entry name" value="FIMBRIAL SUBUNIT ELFA-RELATED"/>
    <property type="match status" value="1"/>
</dbReference>
<dbReference type="Proteomes" id="UP001158416">
    <property type="component" value="Unassembled WGS sequence"/>
</dbReference>
<accession>A0AA42TP07</accession>
<dbReference type="GO" id="GO:0009289">
    <property type="term" value="C:pilus"/>
    <property type="evidence" value="ECO:0007669"/>
    <property type="project" value="UniProtKB-SubCell"/>
</dbReference>
<keyword evidence="3 5" id="KW-0732">Signal</keyword>
<evidence type="ECO:0000256" key="1">
    <source>
        <dbReference type="ARBA" id="ARBA00004561"/>
    </source>
</evidence>
<evidence type="ECO:0000259" key="6">
    <source>
        <dbReference type="Pfam" id="PF00419"/>
    </source>
</evidence>
<feature type="signal peptide" evidence="5">
    <location>
        <begin position="1"/>
        <end position="21"/>
    </location>
</feature>
<sequence>MKKLFKILAFVTFGISGVSHAAVECRFNSNDPLLIMSPGVQPVITPLPPGTVTSPVQISNAIIMETTPSLRSSCSVGDDTEDVWQLTNSTMLDGAIDGKATFRTNVPGIVYTLAFYPDGKGVTAWFPPNANGQFYLTGDLEHDQEYIVDGKTWHVSMEFWQTNGFQGVPLDQNFLTASSGPIGQILLGSPNGSVSDHPRPMVNMSQMSFSIPLNRPACVLRAPTTVDLGEWSPAEVEGSTTSKVAFKITGTCANTKQVMYTLSSAHTTADKTYFTNAVEGDGVAAAGGVGVRILSNPGDNYPVKADSWKLPIAVTDYDGTPPTVLDTTIWAQLVKIGSEPVTVGRFGTTITFNITYE</sequence>
<evidence type="ECO:0000313" key="7">
    <source>
        <dbReference type="EMBL" id="MDH1318959.1"/>
    </source>
</evidence>
<gene>
    <name evidence="7" type="ORF">N5C39_11340</name>
</gene>
<name>A0AA42TP07_9ENTR</name>
<feature type="domain" description="Fimbrial-type adhesion" evidence="6">
    <location>
        <begin position="214"/>
        <end position="356"/>
    </location>
</feature>
<evidence type="ECO:0000313" key="8">
    <source>
        <dbReference type="Proteomes" id="UP001158416"/>
    </source>
</evidence>
<evidence type="ECO:0000256" key="5">
    <source>
        <dbReference type="SAM" id="SignalP"/>
    </source>
</evidence>
<evidence type="ECO:0000256" key="2">
    <source>
        <dbReference type="ARBA" id="ARBA00006671"/>
    </source>
</evidence>
<dbReference type="EMBL" id="JAOCAP010000004">
    <property type="protein sequence ID" value="MDH1318959.1"/>
    <property type="molecule type" value="Genomic_DNA"/>
</dbReference>
<proteinExistence type="inferred from homology"/>
<dbReference type="NCBIfam" id="NF011833">
    <property type="entry name" value="PRK15305.1"/>
    <property type="match status" value="1"/>
</dbReference>
<dbReference type="Pfam" id="PF00419">
    <property type="entry name" value="Fimbrial"/>
    <property type="match status" value="1"/>
</dbReference>
<dbReference type="InterPro" id="IPR000259">
    <property type="entry name" value="Adhesion_dom_fimbrial"/>
</dbReference>
<organism evidence="7 8">
    <name type="scientific">Enterobacter bugandensis</name>
    <dbReference type="NCBI Taxonomy" id="881260"/>
    <lineage>
        <taxon>Bacteria</taxon>
        <taxon>Pseudomonadati</taxon>
        <taxon>Pseudomonadota</taxon>
        <taxon>Gammaproteobacteria</taxon>
        <taxon>Enterobacterales</taxon>
        <taxon>Enterobacteriaceae</taxon>
        <taxon>Enterobacter</taxon>
    </lineage>
</organism>
<dbReference type="InterPro" id="IPR008966">
    <property type="entry name" value="Adhesion_dom_sf"/>
</dbReference>
<comment type="subcellular location">
    <subcellularLocation>
        <location evidence="1">Fimbrium</location>
    </subcellularLocation>
</comment>
<protein>
    <submittedName>
        <fullName evidence="7">Fimbrial protein StkG</fullName>
    </submittedName>
</protein>